<dbReference type="RefSeq" id="WP_280942036.1">
    <property type="nucleotide sequence ID" value="NZ_JARYGX010000013.1"/>
</dbReference>
<gene>
    <name evidence="1" type="ORF">QF205_07060</name>
</gene>
<dbReference type="EMBL" id="JARYGX010000013">
    <property type="protein sequence ID" value="MDH7452841.1"/>
    <property type="molecule type" value="Genomic_DNA"/>
</dbReference>
<evidence type="ECO:0000313" key="2">
    <source>
        <dbReference type="Proteomes" id="UP001160550"/>
    </source>
</evidence>
<reference evidence="1" key="1">
    <citation type="journal article" date="2007" name="Int. J. Syst. Evol. Microbiol.">
        <title>Luteimonas composti sp. nov., a moderately thermophilic bacterium isolated from food waste.</title>
        <authorList>
            <person name="Young C.C."/>
            <person name="Kampfer P."/>
            <person name="Chen W.M."/>
            <person name="Yen W.S."/>
            <person name="Arun A.B."/>
            <person name="Lai W.A."/>
            <person name="Shen F.T."/>
            <person name="Rekha P.D."/>
            <person name="Lin K.Y."/>
            <person name="Chou J.H."/>
        </authorList>
    </citation>
    <scope>NUCLEOTIDE SEQUENCE</scope>
    <source>
        <strain evidence="1">CC-YY355</strain>
    </source>
</reference>
<reference evidence="1" key="2">
    <citation type="submission" date="2023-04" db="EMBL/GenBank/DDBJ databases">
        <authorList>
            <person name="Sun J.-Q."/>
        </authorList>
    </citation>
    <scope>NUCLEOTIDE SEQUENCE</scope>
    <source>
        <strain evidence="1">CC-YY355</strain>
    </source>
</reference>
<protein>
    <submittedName>
        <fullName evidence="1">Uncharacterized protein</fullName>
    </submittedName>
</protein>
<dbReference type="Proteomes" id="UP001160550">
    <property type="component" value="Unassembled WGS sequence"/>
</dbReference>
<evidence type="ECO:0000313" key="1">
    <source>
        <dbReference type="EMBL" id="MDH7452841.1"/>
    </source>
</evidence>
<name>A0ABT6MQD2_9GAMM</name>
<keyword evidence="2" id="KW-1185">Reference proteome</keyword>
<organism evidence="1 2">
    <name type="scientific">Luteimonas composti</name>
    <dbReference type="NCBI Taxonomy" id="398257"/>
    <lineage>
        <taxon>Bacteria</taxon>
        <taxon>Pseudomonadati</taxon>
        <taxon>Pseudomonadota</taxon>
        <taxon>Gammaproteobacteria</taxon>
        <taxon>Lysobacterales</taxon>
        <taxon>Lysobacteraceae</taxon>
        <taxon>Luteimonas</taxon>
    </lineage>
</organism>
<proteinExistence type="predicted"/>
<comment type="caution">
    <text evidence="1">The sequence shown here is derived from an EMBL/GenBank/DDBJ whole genome shotgun (WGS) entry which is preliminary data.</text>
</comment>
<accession>A0ABT6MQD2</accession>
<sequence>MGDHLKAALRSVDWTGNVEHLCLDDAIAGRIERCNMVLALWASQIENIEKNNPAMPFLREMQRGGHDVASCMALGLYKPAASSMRSLLECALYYTYFRVHPAELRSLILDEKYYVTKSDIVEFFKAHVPDYKSRQSSLNFGDRLESWYSVTSAVVHGQLPGLWAPVSGSGLKDVKHNESLLEIVVTHFETAVKIVSDLFLCVLAQEIWAFIDSGAKKELISGMPGHAKSTLKLDMA</sequence>